<sequence>MKVFLRRIMSGCGYGAVAYLVLLALGVQATRPTPMNIVSVLVMSSLIGLLTLIFDVEQLSELGALLLHVGGTLVLVIGMLGFNHWHVTIVFWGLFTGVYLVLWGTVRFNQYLKVTKINQALAKRQPTTATRPHS</sequence>
<gene>
    <name evidence="2" type="ORF">WJL_3338</name>
</gene>
<evidence type="ECO:0008006" key="4">
    <source>
        <dbReference type="Google" id="ProtNLM"/>
    </source>
</evidence>
<feature type="transmembrane region" description="Helical" evidence="1">
    <location>
        <begin position="65"/>
        <end position="83"/>
    </location>
</feature>
<evidence type="ECO:0000256" key="1">
    <source>
        <dbReference type="SAM" id="Phobius"/>
    </source>
</evidence>
<reference evidence="2 3" key="1">
    <citation type="submission" date="2015-10" db="EMBL/GenBank/DDBJ databases">
        <title>Resequencing of Lactobacillus plantarum WJL strain genome.</title>
        <authorList>
            <person name="Martino M.E."/>
        </authorList>
    </citation>
    <scope>NUCLEOTIDE SEQUENCE [LARGE SCALE GENOMIC DNA]</scope>
    <source>
        <strain evidence="2 3">WJL</strain>
    </source>
</reference>
<dbReference type="AlphaFoldDB" id="A0A837P2W8"/>
<dbReference type="Proteomes" id="UP000050511">
    <property type="component" value="Unassembled WGS sequence"/>
</dbReference>
<evidence type="ECO:0000313" key="2">
    <source>
        <dbReference type="EMBL" id="KPN41969.1"/>
    </source>
</evidence>
<organism evidence="2 3">
    <name type="scientific">Lactiplantibacillus plantarum WJL</name>
    <dbReference type="NCBI Taxonomy" id="1350466"/>
    <lineage>
        <taxon>Bacteria</taxon>
        <taxon>Bacillati</taxon>
        <taxon>Bacillota</taxon>
        <taxon>Bacilli</taxon>
        <taxon>Lactobacillales</taxon>
        <taxon>Lactobacillaceae</taxon>
        <taxon>Lactiplantibacillus</taxon>
    </lineage>
</organism>
<feature type="transmembrane region" description="Helical" evidence="1">
    <location>
        <begin position="89"/>
        <end position="106"/>
    </location>
</feature>
<keyword evidence="1" id="KW-0812">Transmembrane</keyword>
<feature type="transmembrane region" description="Helical" evidence="1">
    <location>
        <begin position="35"/>
        <end position="53"/>
    </location>
</feature>
<keyword evidence="1" id="KW-1133">Transmembrane helix</keyword>
<accession>A0A837P2W8</accession>
<comment type="caution">
    <text evidence="2">The sequence shown here is derived from an EMBL/GenBank/DDBJ whole genome shotgun (WGS) entry which is preliminary data.</text>
</comment>
<proteinExistence type="predicted"/>
<dbReference type="Pfam" id="PF11457">
    <property type="entry name" value="DUF3021"/>
    <property type="match status" value="1"/>
</dbReference>
<keyword evidence="1" id="KW-0472">Membrane</keyword>
<dbReference type="InterPro" id="IPR021560">
    <property type="entry name" value="DUF3021"/>
</dbReference>
<dbReference type="EMBL" id="LKLZ01000013">
    <property type="protein sequence ID" value="KPN41969.1"/>
    <property type="molecule type" value="Genomic_DNA"/>
</dbReference>
<name>A0A837P2W8_LACPN</name>
<dbReference type="RefSeq" id="WP_013355684.1">
    <property type="nucleotide sequence ID" value="NZ_AUTE01000011.1"/>
</dbReference>
<evidence type="ECO:0000313" key="3">
    <source>
        <dbReference type="Proteomes" id="UP000050511"/>
    </source>
</evidence>
<feature type="transmembrane region" description="Helical" evidence="1">
    <location>
        <begin position="12"/>
        <end position="29"/>
    </location>
</feature>
<protein>
    <recommendedName>
        <fullName evidence="4">DUF3021 domain-containing protein</fullName>
    </recommendedName>
</protein>